<keyword evidence="4" id="KW-1185">Reference proteome</keyword>
<feature type="transmembrane region" description="Helical" evidence="1">
    <location>
        <begin position="21"/>
        <end position="37"/>
    </location>
</feature>
<feature type="transmembrane region" description="Helical" evidence="1">
    <location>
        <begin position="43"/>
        <end position="66"/>
    </location>
</feature>
<dbReference type="EMBL" id="RHHR01000010">
    <property type="protein sequence ID" value="RNB75167.1"/>
    <property type="molecule type" value="Genomic_DNA"/>
</dbReference>
<proteinExistence type="predicted"/>
<dbReference type="OrthoDB" id="2452131at2"/>
<comment type="caution">
    <text evidence="3">The sequence shown here is derived from an EMBL/GenBank/DDBJ whole genome shotgun (WGS) entry which is preliminary data.</text>
</comment>
<evidence type="ECO:0000259" key="2">
    <source>
        <dbReference type="Pfam" id="PF13038"/>
    </source>
</evidence>
<keyword evidence="1" id="KW-0812">Transmembrane</keyword>
<reference evidence="3 4" key="1">
    <citation type="submission" date="2018-10" db="EMBL/GenBank/DDBJ databases">
        <title>Phylogenomics of Brevibacillus.</title>
        <authorList>
            <person name="Dunlap C."/>
        </authorList>
    </citation>
    <scope>NUCLEOTIDE SEQUENCE [LARGE SCALE GENOMIC DNA]</scope>
    <source>
        <strain evidence="3 4">JCM 12215</strain>
    </source>
</reference>
<protein>
    <submittedName>
        <fullName evidence="3">DUF3899 domain-containing protein</fullName>
    </submittedName>
</protein>
<evidence type="ECO:0000313" key="3">
    <source>
        <dbReference type="EMBL" id="RNB75167.1"/>
    </source>
</evidence>
<dbReference type="AlphaFoldDB" id="A0A3M8CII0"/>
<organism evidence="3 4">
    <name type="scientific">Brevibacillus invocatus</name>
    <dbReference type="NCBI Taxonomy" id="173959"/>
    <lineage>
        <taxon>Bacteria</taxon>
        <taxon>Bacillati</taxon>
        <taxon>Bacillota</taxon>
        <taxon>Bacilli</taxon>
        <taxon>Bacillales</taxon>
        <taxon>Paenibacillaceae</taxon>
        <taxon>Brevibacillus</taxon>
    </lineage>
</organism>
<keyword evidence="1" id="KW-0472">Membrane</keyword>
<name>A0A3M8CII0_9BACL</name>
<feature type="domain" description="DUF3899" evidence="2">
    <location>
        <begin position="52"/>
        <end position="131"/>
    </location>
</feature>
<keyword evidence="1" id="KW-1133">Transmembrane helix</keyword>
<dbReference type="PROSITE" id="PS51257">
    <property type="entry name" value="PROKAR_LIPOPROTEIN"/>
    <property type="match status" value="1"/>
</dbReference>
<sequence>MKIFLINRKVFSPMTKTQQTLLNLSPVLGACLYTLLSEKISSFLAWIDGITYSSLLLLMVSGVLFIRNGKFFSAFANSCKRFFSSLRKKEAYIREREGRKQHIGYQSRSLPFLPVFGVGISYFLVSLLLSFLYVFVL</sequence>
<accession>A0A3M8CII0</accession>
<evidence type="ECO:0000313" key="4">
    <source>
        <dbReference type="Proteomes" id="UP000282028"/>
    </source>
</evidence>
<dbReference type="Proteomes" id="UP000282028">
    <property type="component" value="Unassembled WGS sequence"/>
</dbReference>
<feature type="transmembrane region" description="Helical" evidence="1">
    <location>
        <begin position="110"/>
        <end position="136"/>
    </location>
</feature>
<gene>
    <name evidence="3" type="ORF">EDM52_06090</name>
</gene>
<dbReference type="InterPro" id="IPR025007">
    <property type="entry name" value="DUF3899"/>
</dbReference>
<evidence type="ECO:0000256" key="1">
    <source>
        <dbReference type="SAM" id="Phobius"/>
    </source>
</evidence>
<dbReference type="Pfam" id="PF13038">
    <property type="entry name" value="DUF3899"/>
    <property type="match status" value="1"/>
</dbReference>